<accession>I0FF95</accession>
<geneLocation type="plasmid" evidence="2">
    <name>unnamed32</name>
</geneLocation>
<dbReference type="Proteomes" id="UP000005212">
    <property type="component" value="Plasmid unnamed32"/>
</dbReference>
<dbReference type="EMBL" id="CP003458">
    <property type="protein sequence ID" value="AFI32151.1"/>
    <property type="molecule type" value="Genomic_DNA"/>
</dbReference>
<dbReference type="InterPro" id="IPR004180">
    <property type="entry name" value="DUF226_BOR_spp"/>
</dbReference>
<name>I0FF95_BORCA</name>
<dbReference type="Pfam" id="PF02890">
    <property type="entry name" value="DUF226"/>
    <property type="match status" value="1"/>
</dbReference>
<dbReference type="KEGG" id="bcw:Q7M_1153"/>
<evidence type="ECO:0000313" key="1">
    <source>
        <dbReference type="EMBL" id="AFI32151.1"/>
    </source>
</evidence>
<organism evidence="1 2">
    <name type="scientific">Borrelia crocidurae (strain Achema)</name>
    <dbReference type="NCBI Taxonomy" id="1155096"/>
    <lineage>
        <taxon>Bacteria</taxon>
        <taxon>Pseudomonadati</taxon>
        <taxon>Spirochaetota</taxon>
        <taxon>Spirochaetia</taxon>
        <taxon>Spirochaetales</taxon>
        <taxon>Borreliaceae</taxon>
        <taxon>Borrelia</taxon>
    </lineage>
</organism>
<reference evidence="1 2" key="1">
    <citation type="journal article" date="2012" name="J. Bacteriol.">
        <title>Complete Genome Sequence of Borrelia crocidurae.</title>
        <authorList>
            <person name="Elbir H."/>
            <person name="Gimenez G."/>
            <person name="Robert C."/>
            <person name="Bergstrom S."/>
            <person name="Cutler S."/>
            <person name="Raoult D."/>
            <person name="Drancourt M."/>
        </authorList>
    </citation>
    <scope>NUCLEOTIDE SEQUENCE [LARGE SCALE GENOMIC DNA]</scope>
    <source>
        <strain evidence="1 2">Achema</strain>
        <plasmid evidence="2">unnamed32</plasmid>
    </source>
</reference>
<dbReference type="HOGENOM" id="CLU_3395372_0_0_12"/>
<sequence>MIDLEKKVYEFYDKTLPKGGIVVNWIEKNQK</sequence>
<protein>
    <submittedName>
        <fullName evidence="1">Uncharacterized protein</fullName>
    </submittedName>
</protein>
<evidence type="ECO:0000313" key="2">
    <source>
        <dbReference type="Proteomes" id="UP000005212"/>
    </source>
</evidence>
<keyword evidence="1" id="KW-0614">Plasmid</keyword>
<proteinExistence type="predicted"/>
<reference evidence="2" key="2">
    <citation type="submission" date="2012-03" db="EMBL/GenBank/DDBJ databases">
        <title>Complete genome sequence of Borrelia crocidurae.</title>
        <authorList>
            <person name="Elbir H."/>
            <person name="Gimenez G."/>
            <person name="Robert C."/>
            <person name="Raoult D."/>
            <person name="Drancourt M."/>
        </authorList>
    </citation>
    <scope>NUCLEOTIDE SEQUENCE [LARGE SCALE GENOMIC DNA]</scope>
    <source>
        <strain evidence="2">Achema</strain>
        <plasmid evidence="2">unnamed32</plasmid>
    </source>
</reference>
<dbReference type="AlphaFoldDB" id="I0FF95"/>
<gene>
    <name evidence="1" type="ordered locus">Q7M_1153</name>
</gene>